<dbReference type="PANTHER" id="PTHR43393">
    <property type="entry name" value="CYTOKININ RIBOSIDE 5'-MONOPHOSPHATE PHOSPHORIBOHYDROLASE"/>
    <property type="match status" value="1"/>
</dbReference>
<name>A0A6G4QZ30_9CAUL</name>
<dbReference type="EMBL" id="JAAKGT010000006">
    <property type="protein sequence ID" value="NGM50880.1"/>
    <property type="molecule type" value="Genomic_DNA"/>
</dbReference>
<evidence type="ECO:0000256" key="3">
    <source>
        <dbReference type="ARBA" id="ARBA00031983"/>
    </source>
</evidence>
<comment type="caution">
    <text evidence="4">The sequence shown here is derived from an EMBL/GenBank/DDBJ whole genome shotgun (WGS) entry which is preliminary data.</text>
</comment>
<protein>
    <recommendedName>
        <fullName evidence="3">AMP nucleosidase</fullName>
        <ecNumber evidence="2">3.2.2.4</ecNumber>
    </recommendedName>
    <alternativeName>
        <fullName evidence="3">AMP nucleosidase</fullName>
    </alternativeName>
</protein>
<dbReference type="GO" id="GO:0008714">
    <property type="term" value="F:AMP nucleosidase activity"/>
    <property type="evidence" value="ECO:0007669"/>
    <property type="project" value="UniProtKB-EC"/>
</dbReference>
<evidence type="ECO:0000256" key="1">
    <source>
        <dbReference type="ARBA" id="ARBA00000274"/>
    </source>
</evidence>
<dbReference type="Gene3D" id="3.40.50.450">
    <property type="match status" value="1"/>
</dbReference>
<dbReference type="InterPro" id="IPR031100">
    <property type="entry name" value="LOG_fam"/>
</dbReference>
<dbReference type="AlphaFoldDB" id="A0A6G4QZ30"/>
<evidence type="ECO:0000256" key="2">
    <source>
        <dbReference type="ARBA" id="ARBA00011985"/>
    </source>
</evidence>
<proteinExistence type="predicted"/>
<organism evidence="4">
    <name type="scientific">Caulobacter sp. 602-2</name>
    <dbReference type="NCBI Taxonomy" id="2710887"/>
    <lineage>
        <taxon>Bacteria</taxon>
        <taxon>Pseudomonadati</taxon>
        <taxon>Pseudomonadota</taxon>
        <taxon>Alphaproteobacteria</taxon>
        <taxon>Caulobacterales</taxon>
        <taxon>Caulobacteraceae</taxon>
        <taxon>Caulobacter</taxon>
    </lineage>
</organism>
<dbReference type="SUPFAM" id="SSF102405">
    <property type="entry name" value="MCP/YpsA-like"/>
    <property type="match status" value="1"/>
</dbReference>
<dbReference type="PANTHER" id="PTHR43393:SF3">
    <property type="entry name" value="LYSINE DECARBOXYLASE-LIKE PROTEIN"/>
    <property type="match status" value="1"/>
</dbReference>
<dbReference type="InterPro" id="IPR052341">
    <property type="entry name" value="LOG_family_nucleotidases"/>
</dbReference>
<dbReference type="RefSeq" id="WP_165259797.1">
    <property type="nucleotide sequence ID" value="NZ_JAAKGT010000006.1"/>
</dbReference>
<dbReference type="Pfam" id="PF03641">
    <property type="entry name" value="Lysine_decarbox"/>
    <property type="match status" value="1"/>
</dbReference>
<dbReference type="GO" id="GO:0005829">
    <property type="term" value="C:cytosol"/>
    <property type="evidence" value="ECO:0007669"/>
    <property type="project" value="TreeGrafter"/>
</dbReference>
<sequence>MLTTPEERSISDERDALFQRELLAPEILLDNARVASTFVIFGSARTPPIDSLLIVKDRRSPYEEARALARLASASPPDEDGRRQFVVCSGAGPSIMEAANRGAADVGSASIGLGVAVPWEDGPNPFVTPELTFQFENFPLRKLHFVLRARAIAVFPGGFGTLDELFEVLTLIQTGRIPIIPIVLFDANFWRNAVGWETLVERGMIDRRDLNLIRFVSSAEEAWDAVQSYYAATAEPIWHRSAASDPASEA</sequence>
<reference evidence="4" key="1">
    <citation type="submission" date="2020-02" db="EMBL/GenBank/DDBJ databases">
        <authorList>
            <person name="Gao J."/>
            <person name="Sun J."/>
        </authorList>
    </citation>
    <scope>NUCLEOTIDE SEQUENCE</scope>
    <source>
        <strain evidence="4">602-2</strain>
    </source>
</reference>
<dbReference type="EC" id="3.2.2.4" evidence="2"/>
<evidence type="ECO:0000313" key="4">
    <source>
        <dbReference type="EMBL" id="NGM50880.1"/>
    </source>
</evidence>
<gene>
    <name evidence="4" type="ORF">G5B46_14800</name>
</gene>
<accession>A0A6G4QZ30</accession>
<comment type="catalytic activity">
    <reaction evidence="1">
        <text>AMP + H2O = D-ribose 5-phosphate + adenine</text>
        <dbReference type="Rhea" id="RHEA:20129"/>
        <dbReference type="ChEBI" id="CHEBI:15377"/>
        <dbReference type="ChEBI" id="CHEBI:16708"/>
        <dbReference type="ChEBI" id="CHEBI:78346"/>
        <dbReference type="ChEBI" id="CHEBI:456215"/>
        <dbReference type="EC" id="3.2.2.4"/>
    </reaction>
</comment>